<keyword evidence="1" id="KW-0805">Transcription regulation</keyword>
<evidence type="ECO:0000256" key="1">
    <source>
        <dbReference type="ARBA" id="ARBA00023015"/>
    </source>
</evidence>
<feature type="domain" description="RNA polymerase sigma-70 region 2" evidence="6">
    <location>
        <begin position="43"/>
        <end position="110"/>
    </location>
</feature>
<organism evidence="7 8">
    <name type="scientific">Nocardioides exalbidus</name>
    <dbReference type="NCBI Taxonomy" id="402596"/>
    <lineage>
        <taxon>Bacteria</taxon>
        <taxon>Bacillati</taxon>
        <taxon>Actinomycetota</taxon>
        <taxon>Actinomycetes</taxon>
        <taxon>Propionibacteriales</taxon>
        <taxon>Nocardioidaceae</taxon>
        <taxon>Nocardioides</taxon>
    </lineage>
</organism>
<dbReference type="PANTHER" id="PTHR43133">
    <property type="entry name" value="RNA POLYMERASE ECF-TYPE SIGMA FACTO"/>
    <property type="match status" value="1"/>
</dbReference>
<dbReference type="Pfam" id="PF04542">
    <property type="entry name" value="Sigma70_r2"/>
    <property type="match status" value="1"/>
</dbReference>
<accession>A0A1H5AB84</accession>
<dbReference type="EMBL" id="FNRT01000002">
    <property type="protein sequence ID" value="SED39502.1"/>
    <property type="molecule type" value="Genomic_DNA"/>
</dbReference>
<evidence type="ECO:0000313" key="8">
    <source>
        <dbReference type="Proteomes" id="UP000198742"/>
    </source>
</evidence>
<dbReference type="NCBIfam" id="TIGR02937">
    <property type="entry name" value="sigma70-ECF"/>
    <property type="match status" value="1"/>
</dbReference>
<evidence type="ECO:0000256" key="5">
    <source>
        <dbReference type="SAM" id="MobiDB-lite"/>
    </source>
</evidence>
<protein>
    <submittedName>
        <fullName evidence="7">RNA polymerase sigma factor, sigma-70 family</fullName>
    </submittedName>
</protein>
<dbReference type="Gene3D" id="1.10.1740.10">
    <property type="match status" value="1"/>
</dbReference>
<dbReference type="SUPFAM" id="SSF88946">
    <property type="entry name" value="Sigma2 domain of RNA polymerase sigma factors"/>
    <property type="match status" value="1"/>
</dbReference>
<evidence type="ECO:0000256" key="2">
    <source>
        <dbReference type="ARBA" id="ARBA00023082"/>
    </source>
</evidence>
<evidence type="ECO:0000256" key="4">
    <source>
        <dbReference type="ARBA" id="ARBA00023163"/>
    </source>
</evidence>
<dbReference type="GO" id="GO:0003677">
    <property type="term" value="F:DNA binding"/>
    <property type="evidence" value="ECO:0007669"/>
    <property type="project" value="UniProtKB-KW"/>
</dbReference>
<dbReference type="OrthoDB" id="265863at2"/>
<evidence type="ECO:0000313" key="7">
    <source>
        <dbReference type="EMBL" id="SED39502.1"/>
    </source>
</evidence>
<dbReference type="InterPro" id="IPR014284">
    <property type="entry name" value="RNA_pol_sigma-70_dom"/>
</dbReference>
<dbReference type="STRING" id="402596.SAMN04489844_4325"/>
<keyword evidence="8" id="KW-1185">Reference proteome</keyword>
<dbReference type="GO" id="GO:0006352">
    <property type="term" value="P:DNA-templated transcription initiation"/>
    <property type="evidence" value="ECO:0007669"/>
    <property type="project" value="InterPro"/>
</dbReference>
<keyword evidence="2" id="KW-0731">Sigma factor</keyword>
<dbReference type="Proteomes" id="UP000198742">
    <property type="component" value="Unassembled WGS sequence"/>
</dbReference>
<evidence type="ECO:0000259" key="6">
    <source>
        <dbReference type="Pfam" id="PF04542"/>
    </source>
</evidence>
<dbReference type="InterPro" id="IPR039425">
    <property type="entry name" value="RNA_pol_sigma-70-like"/>
</dbReference>
<keyword evidence="3" id="KW-0238">DNA-binding</keyword>
<dbReference type="GO" id="GO:0016987">
    <property type="term" value="F:sigma factor activity"/>
    <property type="evidence" value="ECO:0007669"/>
    <property type="project" value="UniProtKB-KW"/>
</dbReference>
<dbReference type="AlphaFoldDB" id="A0A1H5AB84"/>
<dbReference type="PANTHER" id="PTHR43133:SF8">
    <property type="entry name" value="RNA POLYMERASE SIGMA FACTOR HI_1459-RELATED"/>
    <property type="match status" value="1"/>
</dbReference>
<dbReference type="InterPro" id="IPR007627">
    <property type="entry name" value="RNA_pol_sigma70_r2"/>
</dbReference>
<feature type="region of interest" description="Disordered" evidence="5">
    <location>
        <begin position="1"/>
        <end position="22"/>
    </location>
</feature>
<evidence type="ECO:0000256" key="3">
    <source>
        <dbReference type="ARBA" id="ARBA00023125"/>
    </source>
</evidence>
<name>A0A1H5AB84_9ACTN</name>
<proteinExistence type="predicted"/>
<sequence>MGTMVTMSEDSRTEGQSDESPWSKASGAFIAWRSGDARAVDELVSTMTPVLWHVVRAYGLDRQAAEDVIQATWLGLVRRHQTIADPKAVASWLITSARRGAAAHARSARRADPVEDEKLHAVLPDVESAEALAMLDEEAAGLWNAVASLDERCQKLLRVVAFMDRPDYQSLSHDLDMPVGSIGPTRARCLAKVRTALAKGGGR</sequence>
<keyword evidence="4" id="KW-0804">Transcription</keyword>
<dbReference type="InterPro" id="IPR013325">
    <property type="entry name" value="RNA_pol_sigma_r2"/>
</dbReference>
<reference evidence="8" key="1">
    <citation type="submission" date="2016-10" db="EMBL/GenBank/DDBJ databases">
        <authorList>
            <person name="Varghese N."/>
            <person name="Submissions S."/>
        </authorList>
    </citation>
    <scope>NUCLEOTIDE SEQUENCE [LARGE SCALE GENOMIC DNA]</scope>
    <source>
        <strain evidence="8">DSM 22017</strain>
    </source>
</reference>
<gene>
    <name evidence="7" type="ORF">SAMN04489844_4325</name>
</gene>